<keyword evidence="6 9" id="KW-0067">ATP-binding</keyword>
<evidence type="ECO:0000256" key="3">
    <source>
        <dbReference type="ARBA" id="ARBA00022448"/>
    </source>
</evidence>
<dbReference type="PROSITE" id="PS50893">
    <property type="entry name" value="ABC_TRANSPORTER_2"/>
    <property type="match status" value="1"/>
</dbReference>
<dbReference type="GO" id="GO:0015833">
    <property type="term" value="P:peptide transport"/>
    <property type="evidence" value="ECO:0007669"/>
    <property type="project" value="InterPro"/>
</dbReference>
<evidence type="ECO:0000259" key="8">
    <source>
        <dbReference type="PROSITE" id="PS50893"/>
    </source>
</evidence>
<dbReference type="InterPro" id="IPR050388">
    <property type="entry name" value="ABC_Ni/Peptide_Import"/>
</dbReference>
<keyword evidence="3" id="KW-0813">Transport</keyword>
<keyword evidence="5" id="KW-0547">Nucleotide-binding</keyword>
<accession>A0A942E7E3</accession>
<evidence type="ECO:0000256" key="4">
    <source>
        <dbReference type="ARBA" id="ARBA00022475"/>
    </source>
</evidence>
<evidence type="ECO:0000256" key="5">
    <source>
        <dbReference type="ARBA" id="ARBA00022741"/>
    </source>
</evidence>
<organism evidence="9 10">
    <name type="scientific">Pseudaminobacter soli</name>
    <name type="common">ex Zhang et al. 2022</name>
    <dbReference type="NCBI Taxonomy" id="2831468"/>
    <lineage>
        <taxon>Bacteria</taxon>
        <taxon>Pseudomonadati</taxon>
        <taxon>Pseudomonadota</taxon>
        <taxon>Alphaproteobacteria</taxon>
        <taxon>Hyphomicrobiales</taxon>
        <taxon>Phyllobacteriaceae</taxon>
        <taxon>Pseudaminobacter</taxon>
    </lineage>
</organism>
<dbReference type="SMART" id="SM00382">
    <property type="entry name" value="AAA"/>
    <property type="match status" value="1"/>
</dbReference>
<sequence>MDASATAVAVKPLRAQTVLEVKGLDVRLPTQSGILHAVRGVSFDVALGETVCVVGESGCGKSMTSLAIMGLLPNGAVRTADRLAFSGKDLTGLTERQMSDLRGDKLSMIFQEPMTTLNPVYTIGDQLTEPLFRHRRIGRQEAYEKAEAILERVGISGAKRRLGQYPHQLSGGLRQRVVIAMALMCEPQLVIADEPTTALDVTIQAQILHLLKQLQREFGMGMLFITHDLGLVARLADRVVVMYAGQVVESGPAKDIFERPVHPYTQGLLRCIPIPGRTERGGRLGAIPGMVPSLIGGIEGCSFRSRCPAALPRCANETIELQDLNGSHSYRCVLDAAAGNDAWKRNAGSMEKTA</sequence>
<dbReference type="PANTHER" id="PTHR43297:SF2">
    <property type="entry name" value="DIPEPTIDE TRANSPORT ATP-BINDING PROTEIN DPPD"/>
    <property type="match status" value="1"/>
</dbReference>
<evidence type="ECO:0000256" key="2">
    <source>
        <dbReference type="ARBA" id="ARBA00005417"/>
    </source>
</evidence>
<name>A0A942E7E3_9HYPH</name>
<reference evidence="9" key="1">
    <citation type="submission" date="2021-04" db="EMBL/GenBank/DDBJ databases">
        <title>Pseudaminobacter soli sp. nov., isolated from paddy soil contaminated by heavy metals.</title>
        <authorList>
            <person name="Zhang K."/>
        </authorList>
    </citation>
    <scope>NUCLEOTIDE SEQUENCE</scope>
    <source>
        <strain evidence="9">19-2017</strain>
    </source>
</reference>
<comment type="similarity">
    <text evidence="2">Belongs to the ABC transporter superfamily.</text>
</comment>
<dbReference type="GO" id="GO:0005524">
    <property type="term" value="F:ATP binding"/>
    <property type="evidence" value="ECO:0007669"/>
    <property type="project" value="UniProtKB-KW"/>
</dbReference>
<keyword evidence="4" id="KW-1003">Cell membrane</keyword>
<evidence type="ECO:0000313" key="10">
    <source>
        <dbReference type="Proteomes" id="UP000680348"/>
    </source>
</evidence>
<dbReference type="InterPro" id="IPR027417">
    <property type="entry name" value="P-loop_NTPase"/>
</dbReference>
<keyword evidence="10" id="KW-1185">Reference proteome</keyword>
<dbReference type="CDD" id="cd03257">
    <property type="entry name" value="ABC_NikE_OppD_transporters"/>
    <property type="match status" value="1"/>
</dbReference>
<evidence type="ECO:0000313" key="9">
    <source>
        <dbReference type="EMBL" id="MBS3652493.1"/>
    </source>
</evidence>
<evidence type="ECO:0000256" key="6">
    <source>
        <dbReference type="ARBA" id="ARBA00022840"/>
    </source>
</evidence>
<evidence type="ECO:0000256" key="1">
    <source>
        <dbReference type="ARBA" id="ARBA00004417"/>
    </source>
</evidence>
<dbReference type="GO" id="GO:0055085">
    <property type="term" value="P:transmembrane transport"/>
    <property type="evidence" value="ECO:0007669"/>
    <property type="project" value="UniProtKB-ARBA"/>
</dbReference>
<dbReference type="InterPro" id="IPR013563">
    <property type="entry name" value="Oligopep_ABC_C"/>
</dbReference>
<dbReference type="InterPro" id="IPR003439">
    <property type="entry name" value="ABC_transporter-like_ATP-bd"/>
</dbReference>
<dbReference type="SUPFAM" id="SSF52540">
    <property type="entry name" value="P-loop containing nucleoside triphosphate hydrolases"/>
    <property type="match status" value="1"/>
</dbReference>
<dbReference type="AlphaFoldDB" id="A0A942E7E3"/>
<dbReference type="EMBL" id="JAGWCR010000028">
    <property type="protein sequence ID" value="MBS3652493.1"/>
    <property type="molecule type" value="Genomic_DNA"/>
</dbReference>
<evidence type="ECO:0000256" key="7">
    <source>
        <dbReference type="ARBA" id="ARBA00023136"/>
    </source>
</evidence>
<dbReference type="GO" id="GO:0005886">
    <property type="term" value="C:plasma membrane"/>
    <property type="evidence" value="ECO:0007669"/>
    <property type="project" value="UniProtKB-SubCell"/>
</dbReference>
<dbReference type="InterPro" id="IPR003593">
    <property type="entry name" value="AAA+_ATPase"/>
</dbReference>
<gene>
    <name evidence="9" type="ORF">KEU06_28315</name>
</gene>
<dbReference type="PANTHER" id="PTHR43297">
    <property type="entry name" value="OLIGOPEPTIDE TRANSPORT ATP-BINDING PROTEIN APPD"/>
    <property type="match status" value="1"/>
</dbReference>
<keyword evidence="7" id="KW-0472">Membrane</keyword>
<feature type="domain" description="ABC transporter" evidence="8">
    <location>
        <begin position="13"/>
        <end position="269"/>
    </location>
</feature>
<dbReference type="NCBIfam" id="TIGR01727">
    <property type="entry name" value="oligo_HPY"/>
    <property type="match status" value="1"/>
</dbReference>
<comment type="caution">
    <text evidence="9">The sequence shown here is derived from an EMBL/GenBank/DDBJ whole genome shotgun (WGS) entry which is preliminary data.</text>
</comment>
<dbReference type="Gene3D" id="3.40.50.300">
    <property type="entry name" value="P-loop containing nucleotide triphosphate hydrolases"/>
    <property type="match status" value="1"/>
</dbReference>
<dbReference type="FunFam" id="3.40.50.300:FF:000016">
    <property type="entry name" value="Oligopeptide ABC transporter ATP-binding component"/>
    <property type="match status" value="1"/>
</dbReference>
<comment type="subcellular location">
    <subcellularLocation>
        <location evidence="1">Cell inner membrane</location>
        <topology evidence="1">Peripheral membrane protein</topology>
    </subcellularLocation>
</comment>
<dbReference type="GO" id="GO:0016887">
    <property type="term" value="F:ATP hydrolysis activity"/>
    <property type="evidence" value="ECO:0007669"/>
    <property type="project" value="InterPro"/>
</dbReference>
<proteinExistence type="inferred from homology"/>
<dbReference type="Pfam" id="PF00005">
    <property type="entry name" value="ABC_tran"/>
    <property type="match status" value="1"/>
</dbReference>
<dbReference type="Pfam" id="PF08352">
    <property type="entry name" value="oligo_HPY"/>
    <property type="match status" value="1"/>
</dbReference>
<dbReference type="Proteomes" id="UP000680348">
    <property type="component" value="Unassembled WGS sequence"/>
</dbReference>
<protein>
    <submittedName>
        <fullName evidence="9">ABC transporter ATP-binding protein</fullName>
    </submittedName>
</protein>